<evidence type="ECO:0000256" key="1">
    <source>
        <dbReference type="SAM" id="Phobius"/>
    </source>
</evidence>
<feature type="transmembrane region" description="Helical" evidence="1">
    <location>
        <begin position="51"/>
        <end position="73"/>
    </location>
</feature>
<keyword evidence="1" id="KW-0472">Membrane</keyword>
<feature type="transmembrane region" description="Helical" evidence="1">
    <location>
        <begin position="20"/>
        <end position="39"/>
    </location>
</feature>
<dbReference type="AlphaFoldDB" id="A0A951UHV9"/>
<evidence type="ECO:0000313" key="2">
    <source>
        <dbReference type="EMBL" id="MBW4564062.1"/>
    </source>
</evidence>
<dbReference type="EMBL" id="JAHHHN010000018">
    <property type="protein sequence ID" value="MBW4564062.1"/>
    <property type="molecule type" value="Genomic_DNA"/>
</dbReference>
<sequence>MLDFNTLAEFSRANCVSICAFLVPANLLATLLTIILTVVHRPSHQVWKAAAFASIFALVMVLHVYTWFMAGVVMAPTYILLWLAITCLLANSAAILWQRRFANAPSLSNNA</sequence>
<keyword evidence="1" id="KW-0812">Transmembrane</keyword>
<keyword evidence="1" id="KW-1133">Transmembrane helix</keyword>
<reference evidence="2" key="2">
    <citation type="journal article" date="2022" name="Microbiol. Resour. Announc.">
        <title>Metagenome Sequencing to Explore Phylogenomics of Terrestrial Cyanobacteria.</title>
        <authorList>
            <person name="Ward R.D."/>
            <person name="Stajich J.E."/>
            <person name="Johansen J.R."/>
            <person name="Huntemann M."/>
            <person name="Clum A."/>
            <person name="Foster B."/>
            <person name="Foster B."/>
            <person name="Roux S."/>
            <person name="Palaniappan K."/>
            <person name="Varghese N."/>
            <person name="Mukherjee S."/>
            <person name="Reddy T.B.K."/>
            <person name="Daum C."/>
            <person name="Copeland A."/>
            <person name="Chen I.A."/>
            <person name="Ivanova N.N."/>
            <person name="Kyrpides N.C."/>
            <person name="Shapiro N."/>
            <person name="Eloe-Fadrosh E.A."/>
            <person name="Pietrasiak N."/>
        </authorList>
    </citation>
    <scope>NUCLEOTIDE SEQUENCE</scope>
    <source>
        <strain evidence="2">JT2-VF2</strain>
    </source>
</reference>
<accession>A0A951UHV9</accession>
<feature type="transmembrane region" description="Helical" evidence="1">
    <location>
        <begin position="79"/>
        <end position="97"/>
    </location>
</feature>
<evidence type="ECO:0000313" key="3">
    <source>
        <dbReference type="Proteomes" id="UP000715781"/>
    </source>
</evidence>
<organism evidence="2 3">
    <name type="scientific">Mojavia pulchra JT2-VF2</name>
    <dbReference type="NCBI Taxonomy" id="287848"/>
    <lineage>
        <taxon>Bacteria</taxon>
        <taxon>Bacillati</taxon>
        <taxon>Cyanobacteriota</taxon>
        <taxon>Cyanophyceae</taxon>
        <taxon>Nostocales</taxon>
        <taxon>Nostocaceae</taxon>
    </lineage>
</organism>
<gene>
    <name evidence="2" type="ORF">KME32_23565</name>
</gene>
<protein>
    <submittedName>
        <fullName evidence="2">Uncharacterized protein</fullName>
    </submittedName>
</protein>
<proteinExistence type="predicted"/>
<dbReference type="Proteomes" id="UP000715781">
    <property type="component" value="Unassembled WGS sequence"/>
</dbReference>
<comment type="caution">
    <text evidence="2">The sequence shown here is derived from an EMBL/GenBank/DDBJ whole genome shotgun (WGS) entry which is preliminary data.</text>
</comment>
<name>A0A951UHV9_9NOST</name>
<reference evidence="2" key="1">
    <citation type="submission" date="2021-05" db="EMBL/GenBank/DDBJ databases">
        <authorList>
            <person name="Pietrasiak N."/>
            <person name="Ward R."/>
            <person name="Stajich J.E."/>
            <person name="Kurbessoian T."/>
        </authorList>
    </citation>
    <scope>NUCLEOTIDE SEQUENCE</scope>
    <source>
        <strain evidence="2">JT2-VF2</strain>
    </source>
</reference>